<feature type="transmembrane region" description="Helical" evidence="1">
    <location>
        <begin position="63"/>
        <end position="81"/>
    </location>
</feature>
<evidence type="ECO:0000259" key="2">
    <source>
        <dbReference type="Pfam" id="PF04892"/>
    </source>
</evidence>
<dbReference type="KEGG" id="lse:F1C12_15195"/>
<dbReference type="Pfam" id="PF04892">
    <property type="entry name" value="VanZ"/>
    <property type="match status" value="1"/>
</dbReference>
<accession>A0A7G6YCW0</accession>
<keyword evidence="1" id="KW-0472">Membrane</keyword>
<feature type="transmembrane region" description="Helical" evidence="1">
    <location>
        <begin position="88"/>
        <end position="107"/>
    </location>
</feature>
<feature type="domain" description="VanZ-like" evidence="2">
    <location>
        <begin position="61"/>
        <end position="131"/>
    </location>
</feature>
<dbReference type="PANTHER" id="PTHR28008">
    <property type="entry name" value="DOMAIN PROTEIN, PUTATIVE (AFU_ORTHOLOGUE AFUA_3G10980)-RELATED"/>
    <property type="match status" value="1"/>
</dbReference>
<sequence>MPADPRPRLRALLGLIAYGAFVAAVGLWPTPVDRPFDPLLSRVLRTVGRTGVRPLDAYNALEFTANVAFFVLPAVLLVLIVGRGRWWLAPLTGLLCSVGIELAQHFFLPGRLGTVNDVIANTMGALIGAGIGVQALRRRRRRHRADSRVPRSS</sequence>
<protein>
    <submittedName>
        <fullName evidence="3">VanZ family protein</fullName>
    </submittedName>
</protein>
<dbReference type="PANTHER" id="PTHR28008:SF1">
    <property type="entry name" value="DOMAIN PROTEIN, PUTATIVE (AFU_ORTHOLOGUE AFUA_3G10980)-RELATED"/>
    <property type="match status" value="1"/>
</dbReference>
<dbReference type="InterPro" id="IPR006976">
    <property type="entry name" value="VanZ-like"/>
</dbReference>
<keyword evidence="1" id="KW-0812">Transmembrane</keyword>
<gene>
    <name evidence="3" type="ORF">F1C12_15195</name>
</gene>
<organism evidence="3 4">
    <name type="scientific">Leifsonia shinshuensis</name>
    <dbReference type="NCBI Taxonomy" id="150026"/>
    <lineage>
        <taxon>Bacteria</taxon>
        <taxon>Bacillati</taxon>
        <taxon>Actinomycetota</taxon>
        <taxon>Actinomycetes</taxon>
        <taxon>Micrococcales</taxon>
        <taxon>Microbacteriaceae</taxon>
        <taxon>Leifsonia</taxon>
    </lineage>
</organism>
<evidence type="ECO:0000313" key="3">
    <source>
        <dbReference type="EMBL" id="QNE36325.1"/>
    </source>
</evidence>
<proteinExistence type="predicted"/>
<feature type="transmembrane region" description="Helical" evidence="1">
    <location>
        <begin position="119"/>
        <end position="136"/>
    </location>
</feature>
<dbReference type="EMBL" id="CP043641">
    <property type="protein sequence ID" value="QNE36325.1"/>
    <property type="molecule type" value="Genomic_DNA"/>
</dbReference>
<evidence type="ECO:0000313" key="4">
    <source>
        <dbReference type="Proteomes" id="UP000515511"/>
    </source>
</evidence>
<name>A0A7G6YCW0_9MICO</name>
<feature type="transmembrane region" description="Helical" evidence="1">
    <location>
        <begin position="12"/>
        <end position="30"/>
    </location>
</feature>
<keyword evidence="1" id="KW-1133">Transmembrane helix</keyword>
<dbReference type="Proteomes" id="UP000515511">
    <property type="component" value="Chromosome"/>
</dbReference>
<evidence type="ECO:0000256" key="1">
    <source>
        <dbReference type="SAM" id="Phobius"/>
    </source>
</evidence>
<dbReference type="AlphaFoldDB" id="A0A7G6YCW0"/>
<reference evidence="4" key="1">
    <citation type="submission" date="2019-09" db="EMBL/GenBank/DDBJ databases">
        <title>Antimicrobial potential of Antarctic Bacteria.</title>
        <authorList>
            <person name="Benaud N."/>
            <person name="Edwards R.J."/>
            <person name="Ferrari B.C."/>
        </authorList>
    </citation>
    <scope>NUCLEOTIDE SEQUENCE [LARGE SCALE GENOMIC DNA]</scope>
    <source>
        <strain evidence="4">INR9</strain>
    </source>
</reference>
<dbReference type="RefSeq" id="WP_185275759.1">
    <property type="nucleotide sequence ID" value="NZ_CP043641.1"/>
</dbReference>